<sequence>MSQFWSQNGNRGTRAENSEITPKVGPNQFPQLMSQNGTQFGAREQHNTNIQPNPKFSQKLEMGQQLNQCIYQKRAVYSKM</sequence>
<dbReference type="PaxDb" id="4113-PGSC0003DMT400079677"/>
<feature type="compositionally biased region" description="Polar residues" evidence="1">
    <location>
        <begin position="28"/>
        <end position="39"/>
    </location>
</feature>
<dbReference type="HOGENOM" id="CLU_2594453_0_0_1"/>
<accession>M1D299</accession>
<reference evidence="2" key="2">
    <citation type="submission" date="2015-06" db="UniProtKB">
        <authorList>
            <consortium name="EnsemblPlants"/>
        </authorList>
    </citation>
    <scope>IDENTIFICATION</scope>
    <source>
        <strain evidence="2">DM1-3 516 R44</strain>
    </source>
</reference>
<dbReference type="InParanoid" id="M1D299"/>
<dbReference type="EnsemblPlants" id="PGSC0003DMT400079677">
    <property type="protein sequence ID" value="PGSC0003DMT400079677"/>
    <property type="gene ID" value="PGSC0003DMG400031033"/>
</dbReference>
<feature type="region of interest" description="Disordered" evidence="1">
    <location>
        <begin position="1"/>
        <end position="55"/>
    </location>
</feature>
<feature type="compositionally biased region" description="Polar residues" evidence="1">
    <location>
        <begin position="1"/>
        <end position="11"/>
    </location>
</feature>
<proteinExistence type="predicted"/>
<dbReference type="Proteomes" id="UP000011115">
    <property type="component" value="Unassembled WGS sequence"/>
</dbReference>
<keyword evidence="3" id="KW-1185">Reference proteome</keyword>
<dbReference type="AlphaFoldDB" id="M1D299"/>
<protein>
    <submittedName>
        <fullName evidence="2">Uncharacterized protein</fullName>
    </submittedName>
</protein>
<evidence type="ECO:0000313" key="2">
    <source>
        <dbReference type="EnsemblPlants" id="PGSC0003DMT400079677"/>
    </source>
</evidence>
<dbReference type="Gramene" id="PGSC0003DMT400079677">
    <property type="protein sequence ID" value="PGSC0003DMT400079677"/>
    <property type="gene ID" value="PGSC0003DMG400031033"/>
</dbReference>
<reference evidence="3" key="1">
    <citation type="journal article" date="2011" name="Nature">
        <title>Genome sequence and analysis of the tuber crop potato.</title>
        <authorList>
            <consortium name="The Potato Genome Sequencing Consortium"/>
        </authorList>
    </citation>
    <scope>NUCLEOTIDE SEQUENCE [LARGE SCALE GENOMIC DNA]</scope>
    <source>
        <strain evidence="3">cv. DM1-3 516 R44</strain>
    </source>
</reference>
<organism evidence="2 3">
    <name type="scientific">Solanum tuberosum</name>
    <name type="common">Potato</name>
    <dbReference type="NCBI Taxonomy" id="4113"/>
    <lineage>
        <taxon>Eukaryota</taxon>
        <taxon>Viridiplantae</taxon>
        <taxon>Streptophyta</taxon>
        <taxon>Embryophyta</taxon>
        <taxon>Tracheophyta</taxon>
        <taxon>Spermatophyta</taxon>
        <taxon>Magnoliopsida</taxon>
        <taxon>eudicotyledons</taxon>
        <taxon>Gunneridae</taxon>
        <taxon>Pentapetalae</taxon>
        <taxon>asterids</taxon>
        <taxon>lamiids</taxon>
        <taxon>Solanales</taxon>
        <taxon>Solanaceae</taxon>
        <taxon>Solanoideae</taxon>
        <taxon>Solaneae</taxon>
        <taxon>Solanum</taxon>
    </lineage>
</organism>
<name>M1D299_SOLTU</name>
<evidence type="ECO:0000256" key="1">
    <source>
        <dbReference type="SAM" id="MobiDB-lite"/>
    </source>
</evidence>
<evidence type="ECO:0000313" key="3">
    <source>
        <dbReference type="Proteomes" id="UP000011115"/>
    </source>
</evidence>